<evidence type="ECO:0000256" key="2">
    <source>
        <dbReference type="ARBA" id="ARBA00022679"/>
    </source>
</evidence>
<dbReference type="PATRIC" id="fig|937777.3.peg.3659"/>
<dbReference type="NCBIfam" id="TIGR00696">
    <property type="entry name" value="wecG_tagA_cpsF"/>
    <property type="match status" value="1"/>
</dbReference>
<dbReference type="KEGG" id="dpd:Deipe_3647"/>
<protein>
    <submittedName>
        <fullName evidence="3">Exopolysaccharide biosynthesis protein, WecB/TagA/CpsF family</fullName>
    </submittedName>
</protein>
<dbReference type="RefSeq" id="WP_015237369.1">
    <property type="nucleotide sequence ID" value="NC_019793.1"/>
</dbReference>
<accession>L0A5B2</accession>
<evidence type="ECO:0000313" key="3">
    <source>
        <dbReference type="EMBL" id="AFZ69073.1"/>
    </source>
</evidence>
<dbReference type="Pfam" id="PF03808">
    <property type="entry name" value="Glyco_tran_WecG"/>
    <property type="match status" value="1"/>
</dbReference>
<keyword evidence="1" id="KW-0328">Glycosyltransferase</keyword>
<sequence>MSRRLELLSLPLDPLDLSGAVETTSAWITAESRTPRTVVTLNPEIVVQSQHNEALAQAIRSADLVTADGVGIVWAARQLLGETLPGRAPGIDIAFELMARHGASLRVFLLGGQPGVPELAAQQAVQRWGVTVVGAHHGFFAAAEDQRIAELVRDAQPDLLLTAMGAARQEIFNQYWGLIMNVPVMIGVGGTLDVLAGTAQLAPGWTRRMGVEWIWRVAGDRRRWNRAPRLAQFVRLVRRERRRLAAREQGR</sequence>
<name>L0A5B2_DEIPD</name>
<dbReference type="InterPro" id="IPR004629">
    <property type="entry name" value="WecG_TagA_CpsF"/>
</dbReference>
<dbReference type="HOGENOM" id="CLU_063203_3_1_0"/>
<dbReference type="GO" id="GO:0016758">
    <property type="term" value="F:hexosyltransferase activity"/>
    <property type="evidence" value="ECO:0007669"/>
    <property type="project" value="TreeGrafter"/>
</dbReference>
<dbReference type="AlphaFoldDB" id="L0A5B2"/>
<reference evidence="4" key="1">
    <citation type="submission" date="2012-03" db="EMBL/GenBank/DDBJ databases">
        <title>Complete sequence of chromosome of Deinococcus peraridilitoris DSM 19664.</title>
        <authorList>
            <person name="Lucas S."/>
            <person name="Copeland A."/>
            <person name="Lapidus A."/>
            <person name="Glavina del Rio T."/>
            <person name="Dalin E."/>
            <person name="Tice H."/>
            <person name="Bruce D."/>
            <person name="Goodwin L."/>
            <person name="Pitluck S."/>
            <person name="Peters L."/>
            <person name="Mikhailova N."/>
            <person name="Lu M."/>
            <person name="Kyrpides N."/>
            <person name="Mavromatis K."/>
            <person name="Ivanova N."/>
            <person name="Brettin T."/>
            <person name="Detter J.C."/>
            <person name="Han C."/>
            <person name="Larimer F."/>
            <person name="Land M."/>
            <person name="Hauser L."/>
            <person name="Markowitz V."/>
            <person name="Cheng J.-F."/>
            <person name="Hugenholtz P."/>
            <person name="Woyke T."/>
            <person name="Wu D."/>
            <person name="Pukall R."/>
            <person name="Steenblock K."/>
            <person name="Brambilla E."/>
            <person name="Klenk H.-P."/>
            <person name="Eisen J.A."/>
        </authorList>
    </citation>
    <scope>NUCLEOTIDE SEQUENCE [LARGE SCALE GENOMIC DNA]</scope>
    <source>
        <strain evidence="4">DSM 19664 / LMG 22246 / CIP 109416 / KR-200</strain>
    </source>
</reference>
<keyword evidence="2" id="KW-0808">Transferase</keyword>
<evidence type="ECO:0000313" key="4">
    <source>
        <dbReference type="Proteomes" id="UP000010467"/>
    </source>
</evidence>
<dbReference type="STRING" id="937777.Deipe_3647"/>
<keyword evidence="4" id="KW-1185">Reference proteome</keyword>
<dbReference type="PANTHER" id="PTHR34136">
    <property type="match status" value="1"/>
</dbReference>
<dbReference type="CDD" id="cd06533">
    <property type="entry name" value="Glyco_transf_WecG_TagA"/>
    <property type="match status" value="1"/>
</dbReference>
<dbReference type="eggNOG" id="COG1922">
    <property type="taxonomic scope" value="Bacteria"/>
</dbReference>
<evidence type="ECO:0000256" key="1">
    <source>
        <dbReference type="ARBA" id="ARBA00022676"/>
    </source>
</evidence>
<proteinExistence type="predicted"/>
<gene>
    <name evidence="3" type="ordered locus">Deipe_3647</name>
</gene>
<organism evidence="3 4">
    <name type="scientific">Deinococcus peraridilitoris (strain DSM 19664 / LMG 22246 / CIP 109416 / KR-200)</name>
    <dbReference type="NCBI Taxonomy" id="937777"/>
    <lineage>
        <taxon>Bacteria</taxon>
        <taxon>Thermotogati</taxon>
        <taxon>Deinococcota</taxon>
        <taxon>Deinococci</taxon>
        <taxon>Deinococcales</taxon>
        <taxon>Deinococcaceae</taxon>
        <taxon>Deinococcus</taxon>
    </lineage>
</organism>
<dbReference type="PANTHER" id="PTHR34136:SF1">
    <property type="entry name" value="UDP-N-ACETYL-D-MANNOSAMINURONIC ACID TRANSFERASE"/>
    <property type="match status" value="1"/>
</dbReference>
<dbReference type="OrthoDB" id="9771846at2"/>
<dbReference type="Proteomes" id="UP000010467">
    <property type="component" value="Chromosome"/>
</dbReference>
<dbReference type="EMBL" id="CP003382">
    <property type="protein sequence ID" value="AFZ69073.1"/>
    <property type="molecule type" value="Genomic_DNA"/>
</dbReference>